<evidence type="ECO:0000256" key="1">
    <source>
        <dbReference type="SAM" id="Coils"/>
    </source>
</evidence>
<dbReference type="Gene3D" id="3.40.50.300">
    <property type="entry name" value="P-loop containing nucleotide triphosphate hydrolases"/>
    <property type="match status" value="2"/>
</dbReference>
<dbReference type="PANTHER" id="PTHR32114">
    <property type="entry name" value="ABC TRANSPORTER ABCH.3"/>
    <property type="match status" value="1"/>
</dbReference>
<dbReference type="PANTHER" id="PTHR32114:SF2">
    <property type="entry name" value="ABC TRANSPORTER ABCH.3"/>
    <property type="match status" value="1"/>
</dbReference>
<name>A0AAW5K9Z9_9BACT</name>
<dbReference type="GO" id="GO:0006302">
    <property type="term" value="P:double-strand break repair"/>
    <property type="evidence" value="ECO:0007669"/>
    <property type="project" value="InterPro"/>
</dbReference>
<accession>A0AAW5K9Z9</accession>
<dbReference type="Proteomes" id="UP001205919">
    <property type="component" value="Unassembled WGS sequence"/>
</dbReference>
<proteinExistence type="predicted"/>
<dbReference type="RefSeq" id="WP_256182240.1">
    <property type="nucleotide sequence ID" value="NZ_JANFYT010000034.1"/>
</dbReference>
<sequence>MLLKSLKVKDFRQFKGEQTIMFANDLQKNVTVIMGDNGTGKTTLAQAFTWCLYGETDFEDKILLCKATSKDMMPGDTQTVRAALSLTHKGIDYIIISEQLYLKDSNGSIRTQGQRKYTIMFKQDGQIKYVKESQLDGRMKEILPPELARYFFFDGERITVMSKRLSQGKGDEFARAVRSLLGLDAFIAAIEHLKKTVNDYDKQYDVHSDSHIADYNQQIQQLDAKIESIDARLDDIDREETPITEKIEELRIQIEKNRASSKLAEKMTLLIARRDSLVATKARNIGELLSAFKRAPSYFAMKMMRDCLVLLKEERKSDKSVPFVNDHTIKHLIERGRCICGNEVCTGNEAFIELSNLLKYVPPKNIGDSITEFRSKCQEKVRSSETMFTDFKSKYADVCAFDSDYTEVRQDISDIEQQLLGMADVGKLQTDLMRYETQLRKLRSERVNISGDKRVKETDRDRAGTERNKLTLKDKNNRRVMIYKAYAQHMYDSLHIQYATEEKHIREELEKTVNVIFHSILGEGFSLTLTEKYDVQVVVNEYGGSAETSTAQNISIIFAFIAGVIQMARESQEKEGGLLVSEPYPLVMDAPLSAFDKSRIKTVCDVLPRIAEQVIIFIKDADGEIAEEHLGSRIGKRLTFNAANDSKIETYVS</sequence>
<keyword evidence="1" id="KW-0175">Coiled coil</keyword>
<dbReference type="GO" id="GO:0016887">
    <property type="term" value="F:ATP hydrolysis activity"/>
    <property type="evidence" value="ECO:0007669"/>
    <property type="project" value="InterPro"/>
</dbReference>
<protein>
    <submittedName>
        <fullName evidence="3">AAA family ATPase</fullName>
    </submittedName>
</protein>
<feature type="domain" description="Rad50/SbcC-type AAA" evidence="2">
    <location>
        <begin position="5"/>
        <end position="230"/>
    </location>
</feature>
<dbReference type="EMBL" id="JANFYT010000034">
    <property type="protein sequence ID" value="MCQ4815358.1"/>
    <property type="molecule type" value="Genomic_DNA"/>
</dbReference>
<gene>
    <name evidence="3" type="ORF">NE630_13040</name>
</gene>
<keyword evidence="4" id="KW-1185">Reference proteome</keyword>
<evidence type="ECO:0000313" key="3">
    <source>
        <dbReference type="EMBL" id="MCQ4815358.1"/>
    </source>
</evidence>
<evidence type="ECO:0000259" key="2">
    <source>
        <dbReference type="Pfam" id="PF13476"/>
    </source>
</evidence>
<dbReference type="AlphaFoldDB" id="A0AAW5K9Z9"/>
<dbReference type="InterPro" id="IPR027417">
    <property type="entry name" value="P-loop_NTPase"/>
</dbReference>
<dbReference type="SUPFAM" id="SSF52540">
    <property type="entry name" value="P-loop containing nucleoside triphosphate hydrolases"/>
    <property type="match status" value="1"/>
</dbReference>
<reference evidence="3 4" key="1">
    <citation type="submission" date="2022-06" db="EMBL/GenBank/DDBJ databases">
        <title>Isolation of gut microbiota from human fecal samples.</title>
        <authorList>
            <person name="Pamer E.G."/>
            <person name="Barat B."/>
            <person name="Waligurski E."/>
            <person name="Medina S."/>
            <person name="Paddock L."/>
            <person name="Mostad J."/>
        </authorList>
    </citation>
    <scope>NUCLEOTIDE SEQUENCE [LARGE SCALE GENOMIC DNA]</scope>
    <source>
        <strain evidence="3 4">DFI.9.90</strain>
    </source>
</reference>
<feature type="coiled-coil region" evidence="1">
    <location>
        <begin position="212"/>
        <end position="239"/>
    </location>
</feature>
<dbReference type="Pfam" id="PF13476">
    <property type="entry name" value="AAA_23"/>
    <property type="match status" value="1"/>
</dbReference>
<evidence type="ECO:0000313" key="4">
    <source>
        <dbReference type="Proteomes" id="UP001205919"/>
    </source>
</evidence>
<comment type="caution">
    <text evidence="3">The sequence shown here is derived from an EMBL/GenBank/DDBJ whole genome shotgun (WGS) entry which is preliminary data.</text>
</comment>
<organism evidence="3 4">
    <name type="scientific">Cloacibacillus evryensis</name>
    <dbReference type="NCBI Taxonomy" id="508460"/>
    <lineage>
        <taxon>Bacteria</taxon>
        <taxon>Thermotogati</taxon>
        <taxon>Synergistota</taxon>
        <taxon>Synergistia</taxon>
        <taxon>Synergistales</taxon>
        <taxon>Synergistaceae</taxon>
        <taxon>Cloacibacillus</taxon>
    </lineage>
</organism>
<dbReference type="InterPro" id="IPR038729">
    <property type="entry name" value="Rad50/SbcC_AAA"/>
</dbReference>